<gene>
    <name evidence="1" type="ORF">CUNI_LOCUS5119</name>
</gene>
<comment type="caution">
    <text evidence="1">The sequence shown here is derived from an EMBL/GenBank/DDBJ whole genome shotgun (WGS) entry which is preliminary data.</text>
</comment>
<name>A0A8S3YW39_9EUPU</name>
<sequence length="145" mass="16811">MSFTPFGGDGCKSGIADYRFPPLPECCVNSERRCASKPFFYQKPLIRRREYDYQLTYDNWQAYMPPEAEDRVLPAMAFWFYCDHIPDLPGHKKTSVVPAQDTARPTDPWPPLPQGRCPPPRECNPCGPGPWANPELRRFFYMDCQ</sequence>
<evidence type="ECO:0000313" key="1">
    <source>
        <dbReference type="EMBL" id="CAG5119561.1"/>
    </source>
</evidence>
<accession>A0A8S3YW39</accession>
<proteinExistence type="predicted"/>
<reference evidence="1" key="1">
    <citation type="submission" date="2021-04" db="EMBL/GenBank/DDBJ databases">
        <authorList>
            <consortium name="Molecular Ecology Group"/>
        </authorList>
    </citation>
    <scope>NUCLEOTIDE SEQUENCE</scope>
</reference>
<dbReference type="AlphaFoldDB" id="A0A8S3YW39"/>
<organism evidence="1 2">
    <name type="scientific">Candidula unifasciata</name>
    <dbReference type="NCBI Taxonomy" id="100452"/>
    <lineage>
        <taxon>Eukaryota</taxon>
        <taxon>Metazoa</taxon>
        <taxon>Spiralia</taxon>
        <taxon>Lophotrochozoa</taxon>
        <taxon>Mollusca</taxon>
        <taxon>Gastropoda</taxon>
        <taxon>Heterobranchia</taxon>
        <taxon>Euthyneura</taxon>
        <taxon>Panpulmonata</taxon>
        <taxon>Eupulmonata</taxon>
        <taxon>Stylommatophora</taxon>
        <taxon>Helicina</taxon>
        <taxon>Helicoidea</taxon>
        <taxon>Geomitridae</taxon>
        <taxon>Candidula</taxon>
    </lineage>
</organism>
<evidence type="ECO:0000313" key="2">
    <source>
        <dbReference type="Proteomes" id="UP000678393"/>
    </source>
</evidence>
<dbReference type="OrthoDB" id="6082555at2759"/>
<protein>
    <submittedName>
        <fullName evidence="1">Uncharacterized protein</fullName>
    </submittedName>
</protein>
<dbReference type="EMBL" id="CAJHNH020000735">
    <property type="protein sequence ID" value="CAG5119561.1"/>
    <property type="molecule type" value="Genomic_DNA"/>
</dbReference>
<dbReference type="Proteomes" id="UP000678393">
    <property type="component" value="Unassembled WGS sequence"/>
</dbReference>
<keyword evidence="2" id="KW-1185">Reference proteome</keyword>